<keyword evidence="3 4" id="KW-0342">GTP-binding</keyword>
<organism evidence="7 8">
    <name type="scientific">Batillaria attramentaria</name>
    <dbReference type="NCBI Taxonomy" id="370345"/>
    <lineage>
        <taxon>Eukaryota</taxon>
        <taxon>Metazoa</taxon>
        <taxon>Spiralia</taxon>
        <taxon>Lophotrochozoa</taxon>
        <taxon>Mollusca</taxon>
        <taxon>Gastropoda</taxon>
        <taxon>Caenogastropoda</taxon>
        <taxon>Sorbeoconcha</taxon>
        <taxon>Cerithioidea</taxon>
        <taxon>Batillariidae</taxon>
        <taxon>Batillaria</taxon>
    </lineage>
</organism>
<keyword evidence="8" id="KW-1185">Reference proteome</keyword>
<evidence type="ECO:0000256" key="5">
    <source>
        <dbReference type="PIRSR" id="PIRSR606689-2"/>
    </source>
</evidence>
<accession>A0ABD0LHD0</accession>
<dbReference type="EMBL" id="JACVVK020000047">
    <property type="protein sequence ID" value="KAK7498932.1"/>
    <property type="molecule type" value="Genomic_DNA"/>
</dbReference>
<dbReference type="InterPro" id="IPR005225">
    <property type="entry name" value="Small_GTP-bd"/>
</dbReference>
<feature type="binding site" evidence="4">
    <location>
        <position position="73"/>
    </location>
    <ligand>
        <name>GTP</name>
        <dbReference type="ChEBI" id="CHEBI:37565"/>
    </ligand>
</feature>
<dbReference type="FunFam" id="3.40.50.300:FF:000412">
    <property type="entry name" value="ADP-ribosylation factor 1"/>
    <property type="match status" value="1"/>
</dbReference>
<name>A0ABD0LHD0_9CAEN</name>
<dbReference type="PANTHER" id="PTHR11711">
    <property type="entry name" value="ADP RIBOSYLATION FACTOR-RELATED"/>
    <property type="match status" value="1"/>
</dbReference>
<dbReference type="InterPro" id="IPR006689">
    <property type="entry name" value="Small_GTPase_ARF/SAR"/>
</dbReference>
<dbReference type="SMART" id="SM00178">
    <property type="entry name" value="SAR"/>
    <property type="match status" value="1"/>
</dbReference>
<evidence type="ECO:0000256" key="6">
    <source>
        <dbReference type="RuleBase" id="RU003925"/>
    </source>
</evidence>
<dbReference type="NCBIfam" id="TIGR00231">
    <property type="entry name" value="small_GTP"/>
    <property type="match status" value="1"/>
</dbReference>
<evidence type="ECO:0000256" key="1">
    <source>
        <dbReference type="ARBA" id="ARBA00010290"/>
    </source>
</evidence>
<dbReference type="Gene3D" id="3.40.50.300">
    <property type="entry name" value="P-loop containing nucleotide triphosphate hydrolases"/>
    <property type="match status" value="1"/>
</dbReference>
<dbReference type="PRINTS" id="PR00328">
    <property type="entry name" value="SAR1GTPBP"/>
</dbReference>
<keyword evidence="2 4" id="KW-0547">Nucleotide-binding</keyword>
<dbReference type="InterPro" id="IPR027417">
    <property type="entry name" value="P-loop_NTPase"/>
</dbReference>
<dbReference type="AlphaFoldDB" id="A0ABD0LHD0"/>
<dbReference type="CDD" id="cd00878">
    <property type="entry name" value="Arf_Arl"/>
    <property type="match status" value="1"/>
</dbReference>
<dbReference type="SMART" id="SM00177">
    <property type="entry name" value="ARF"/>
    <property type="match status" value="1"/>
</dbReference>
<evidence type="ECO:0000313" key="8">
    <source>
        <dbReference type="Proteomes" id="UP001519460"/>
    </source>
</evidence>
<comment type="caution">
    <text evidence="7">The sequence shown here is derived from an EMBL/GenBank/DDBJ whole genome shotgun (WGS) entry which is preliminary data.</text>
</comment>
<evidence type="ECO:0000313" key="7">
    <source>
        <dbReference type="EMBL" id="KAK7498932.1"/>
    </source>
</evidence>
<dbReference type="SUPFAM" id="SSF52540">
    <property type="entry name" value="P-loop containing nucleoside triphosphate hydrolases"/>
    <property type="match status" value="1"/>
</dbReference>
<keyword evidence="5" id="KW-0460">Magnesium</keyword>
<dbReference type="GO" id="GO:0030010">
    <property type="term" value="P:establishment of cell polarity"/>
    <property type="evidence" value="ECO:0007669"/>
    <property type="project" value="UniProtKB-ARBA"/>
</dbReference>
<evidence type="ECO:0008006" key="9">
    <source>
        <dbReference type="Google" id="ProtNLM"/>
    </source>
</evidence>
<feature type="binding site" evidence="5">
    <location>
        <position position="50"/>
    </location>
    <ligand>
        <name>Mg(2+)</name>
        <dbReference type="ChEBI" id="CHEBI:18420"/>
    </ligand>
</feature>
<dbReference type="Pfam" id="PF00025">
    <property type="entry name" value="Arf"/>
    <property type="match status" value="1"/>
</dbReference>
<dbReference type="PROSITE" id="PS51417">
    <property type="entry name" value="ARF"/>
    <property type="match status" value="1"/>
</dbReference>
<proteinExistence type="inferred from homology"/>
<gene>
    <name evidence="7" type="ORF">BaRGS_00009741</name>
</gene>
<keyword evidence="5" id="KW-0479">Metal-binding</keyword>
<reference evidence="7 8" key="1">
    <citation type="journal article" date="2023" name="Sci. Data">
        <title>Genome assembly of the Korean intertidal mud-creeper Batillaria attramentaria.</title>
        <authorList>
            <person name="Patra A.K."/>
            <person name="Ho P.T."/>
            <person name="Jun S."/>
            <person name="Lee S.J."/>
            <person name="Kim Y."/>
            <person name="Won Y.J."/>
        </authorList>
    </citation>
    <scope>NUCLEOTIDE SEQUENCE [LARGE SCALE GENOMIC DNA]</scope>
    <source>
        <strain evidence="7">Wonlab-2016</strain>
    </source>
</reference>
<sequence length="174" mass="19987">MGLLFSKLSELFADFRNDPARILMVGLDGAGKTTILYKIKLNEVVSTIPTIGFNVETVTPVKGVTFTVWDVGGQKKIRQLWFHYFQNSEGILYVVDSSDRERMTECREELDNILDSDLMRGALSMSEVAEQLHMTKRRDRKWHIYGTCAKTGDGVYEGMQEMARLVKDYKKSRY</sequence>
<dbReference type="InterPro" id="IPR024156">
    <property type="entry name" value="Small_GTPase_ARF"/>
</dbReference>
<evidence type="ECO:0000256" key="4">
    <source>
        <dbReference type="PIRSR" id="PIRSR606689-1"/>
    </source>
</evidence>
<dbReference type="Proteomes" id="UP001519460">
    <property type="component" value="Unassembled WGS sequence"/>
</dbReference>
<dbReference type="GO" id="GO:0005525">
    <property type="term" value="F:GTP binding"/>
    <property type="evidence" value="ECO:0007669"/>
    <property type="project" value="UniProtKB-KW"/>
</dbReference>
<protein>
    <recommendedName>
        <fullName evidence="9">ADP-ribosylation factor</fullName>
    </recommendedName>
</protein>
<comment type="similarity">
    <text evidence="1 6">Belongs to the small GTPase superfamily. Arf family.</text>
</comment>
<feature type="binding site" evidence="4">
    <location>
        <begin position="26"/>
        <end position="33"/>
    </location>
    <ligand>
        <name>GTP</name>
        <dbReference type="ChEBI" id="CHEBI:37565"/>
    </ligand>
</feature>
<evidence type="ECO:0000256" key="3">
    <source>
        <dbReference type="ARBA" id="ARBA00023134"/>
    </source>
</evidence>
<feature type="binding site" evidence="5">
    <location>
        <position position="33"/>
    </location>
    <ligand>
        <name>Mg(2+)</name>
        <dbReference type="ChEBI" id="CHEBI:18420"/>
    </ligand>
</feature>
<evidence type="ECO:0000256" key="2">
    <source>
        <dbReference type="ARBA" id="ARBA00022741"/>
    </source>
</evidence>